<evidence type="ECO:0000256" key="1">
    <source>
        <dbReference type="SAM" id="MobiDB-lite"/>
    </source>
</evidence>
<dbReference type="Proteomes" id="UP000886998">
    <property type="component" value="Unassembled WGS sequence"/>
</dbReference>
<dbReference type="EMBL" id="BMAV01012533">
    <property type="protein sequence ID" value="GFY59255.1"/>
    <property type="molecule type" value="Genomic_DNA"/>
</dbReference>
<keyword evidence="3" id="KW-1185">Reference proteome</keyword>
<proteinExistence type="predicted"/>
<name>A0A8X6XST9_9ARAC</name>
<accession>A0A8X6XST9</accession>
<organism evidence="2 3">
    <name type="scientific">Trichonephila inaurata madagascariensis</name>
    <dbReference type="NCBI Taxonomy" id="2747483"/>
    <lineage>
        <taxon>Eukaryota</taxon>
        <taxon>Metazoa</taxon>
        <taxon>Ecdysozoa</taxon>
        <taxon>Arthropoda</taxon>
        <taxon>Chelicerata</taxon>
        <taxon>Arachnida</taxon>
        <taxon>Araneae</taxon>
        <taxon>Araneomorphae</taxon>
        <taxon>Entelegynae</taxon>
        <taxon>Araneoidea</taxon>
        <taxon>Nephilidae</taxon>
        <taxon>Trichonephila</taxon>
        <taxon>Trichonephila inaurata</taxon>
    </lineage>
</organism>
<comment type="caution">
    <text evidence="2">The sequence shown here is derived from an EMBL/GenBank/DDBJ whole genome shotgun (WGS) entry which is preliminary data.</text>
</comment>
<reference evidence="2" key="1">
    <citation type="submission" date="2020-08" db="EMBL/GenBank/DDBJ databases">
        <title>Multicomponent nature underlies the extraordinary mechanical properties of spider dragline silk.</title>
        <authorList>
            <person name="Kono N."/>
            <person name="Nakamura H."/>
            <person name="Mori M."/>
            <person name="Yoshida Y."/>
            <person name="Ohtoshi R."/>
            <person name="Malay A.D."/>
            <person name="Moran D.A.P."/>
            <person name="Tomita M."/>
            <person name="Numata K."/>
            <person name="Arakawa K."/>
        </authorList>
    </citation>
    <scope>NUCLEOTIDE SEQUENCE</scope>
</reference>
<dbReference type="AlphaFoldDB" id="A0A8X6XST9"/>
<feature type="region of interest" description="Disordered" evidence="1">
    <location>
        <begin position="1"/>
        <end position="34"/>
    </location>
</feature>
<evidence type="ECO:0000313" key="2">
    <source>
        <dbReference type="EMBL" id="GFY59255.1"/>
    </source>
</evidence>
<gene>
    <name evidence="2" type="ORF">TNIN_151591</name>
</gene>
<protein>
    <submittedName>
        <fullName evidence="2">Uncharacterized protein</fullName>
    </submittedName>
</protein>
<evidence type="ECO:0000313" key="3">
    <source>
        <dbReference type="Proteomes" id="UP000886998"/>
    </source>
</evidence>
<feature type="compositionally biased region" description="Basic and acidic residues" evidence="1">
    <location>
        <begin position="7"/>
        <end position="19"/>
    </location>
</feature>
<sequence>MGPIGVARKEARAKEEEPPLVHIHPPPPQSRSSMAPALAKCSSIDLFLEILAVGDIYGYCQIISFTYGLSRYLPPEPTGSTYDRKLSSLLQRYRLYFIIFLSLKTSC</sequence>